<reference evidence="2 3" key="1">
    <citation type="submission" date="2020-02" db="EMBL/GenBank/DDBJ databases">
        <authorList>
            <person name="Ferguson B K."/>
        </authorList>
    </citation>
    <scope>NUCLEOTIDE SEQUENCE [LARGE SCALE GENOMIC DNA]</scope>
</reference>
<keyword evidence="3" id="KW-1185">Reference proteome</keyword>
<dbReference type="AlphaFoldDB" id="A0A6H5H5S8"/>
<evidence type="ECO:0000256" key="1">
    <source>
        <dbReference type="SAM" id="MobiDB-lite"/>
    </source>
</evidence>
<evidence type="ECO:0000313" key="3">
    <source>
        <dbReference type="Proteomes" id="UP000479000"/>
    </source>
</evidence>
<feature type="region of interest" description="Disordered" evidence="1">
    <location>
        <begin position="103"/>
        <end position="124"/>
    </location>
</feature>
<dbReference type="EMBL" id="CADCXU010025621">
    <property type="protein sequence ID" value="CAB0012692.1"/>
    <property type="molecule type" value="Genomic_DNA"/>
</dbReference>
<dbReference type="Proteomes" id="UP000479000">
    <property type="component" value="Unassembled WGS sequence"/>
</dbReference>
<accession>A0A6H5H5S8</accession>
<protein>
    <submittedName>
        <fullName evidence="2">Uncharacterized protein</fullName>
    </submittedName>
</protein>
<proteinExistence type="predicted"/>
<name>A0A6H5H5S8_9HEMI</name>
<sequence length="124" mass="13184">MTTLDFTGVRLNRYAMVCKAQKTITGNYSRNKTGGSDQLDTRLGCLSVLARQMMPVTFPATTSQCLQERQSNEIRTASRSDPCAVTLTAGGTLARGGGARYSASAAASSQTRLTPQTRDEGSAI</sequence>
<evidence type="ECO:0000313" key="2">
    <source>
        <dbReference type="EMBL" id="CAB0012692.1"/>
    </source>
</evidence>
<organism evidence="2 3">
    <name type="scientific">Nesidiocoris tenuis</name>
    <dbReference type="NCBI Taxonomy" id="355587"/>
    <lineage>
        <taxon>Eukaryota</taxon>
        <taxon>Metazoa</taxon>
        <taxon>Ecdysozoa</taxon>
        <taxon>Arthropoda</taxon>
        <taxon>Hexapoda</taxon>
        <taxon>Insecta</taxon>
        <taxon>Pterygota</taxon>
        <taxon>Neoptera</taxon>
        <taxon>Paraneoptera</taxon>
        <taxon>Hemiptera</taxon>
        <taxon>Heteroptera</taxon>
        <taxon>Panheteroptera</taxon>
        <taxon>Cimicomorpha</taxon>
        <taxon>Miridae</taxon>
        <taxon>Dicyphina</taxon>
        <taxon>Nesidiocoris</taxon>
    </lineage>
</organism>
<gene>
    <name evidence="2" type="ORF">NTEN_LOCUS17394</name>
</gene>